<dbReference type="AlphaFoldDB" id="E1YCX9"/>
<evidence type="ECO:0000313" key="1">
    <source>
        <dbReference type="EMBL" id="CBX28423.1"/>
    </source>
</evidence>
<organism evidence="1">
    <name type="scientific">uncultured Desulfobacterium sp</name>
    <dbReference type="NCBI Taxonomy" id="201089"/>
    <lineage>
        <taxon>Bacteria</taxon>
        <taxon>Pseudomonadati</taxon>
        <taxon>Thermodesulfobacteriota</taxon>
        <taxon>Desulfobacteria</taxon>
        <taxon>Desulfobacterales</taxon>
        <taxon>Desulfobacteriaceae</taxon>
        <taxon>Desulfobacterium</taxon>
        <taxon>environmental samples</taxon>
    </lineage>
</organism>
<accession>E1YCX9</accession>
<gene>
    <name evidence="1" type="ORF">N47_G37470</name>
</gene>
<reference evidence="1" key="1">
    <citation type="journal article" date="2011" name="Environ. Microbiol.">
        <title>Genomic insights into the metabolic potential of the polycyclic aromatic hydrocarbon degrading sulfate-reducing Deltaproteobacterium N47.</title>
        <authorList>
            <person name="Bergmann F."/>
            <person name="Selesi D."/>
            <person name="Weinmaier T."/>
            <person name="Tischler P."/>
            <person name="Rattei T."/>
            <person name="Meckenstock R.U."/>
        </authorList>
    </citation>
    <scope>NUCLEOTIDE SEQUENCE</scope>
</reference>
<proteinExistence type="predicted"/>
<name>E1YCX9_9BACT</name>
<protein>
    <submittedName>
        <fullName evidence="1">Uncharacterized protein</fullName>
    </submittedName>
</protein>
<dbReference type="EMBL" id="FR695868">
    <property type="protein sequence ID" value="CBX28423.1"/>
    <property type="molecule type" value="Genomic_DNA"/>
</dbReference>
<sequence length="551" mass="65384">MTNAMELDVFNSKDKNLRTLTNNIFEEIEETLVKKFKSPDRAKQSLKMVLINLWIANLMGMPVRYSRSRSDYVHDARYGQLFFRFDTLIPVIDSIEFLEYIEQKIGRSRYEDKSSGFQTRMWATHKLIKLFIEYQMIAPSFFNKPEPEELIILNKEVKVNTKNKSKKIKTKKVEVKYLDSKHTKQMREDLEKYRAFVKKHHINVSITEEQVITYGFLFDLYKRILKKRNTVEFVEYNQKGIRNSLSEIFRNRNIKELYTDNYISKPITILNTINKTLPITCMFPCNDTTDKDLHRLKSFHWIWDFVWFLSQKYREMTMARSNNDDILNEEFQLNDIGIKRLQFSLNQEILYRVFNRKSFEKGGRAFGATYQRLPKHMRKGIFINNEPTVEIDYSAYHIRMLYHLNGIDYTEDPYIVCGGEKYRKAFKCASLVIINAKNEAEAKSAIRDELIDSRIPFPDLEHPLNWMVDRFKEAHQPIAEFICSDYGVKLQNIDSHIMNAILMGLMERGILGLSLYDSVIVAEQYEEVLQEMMVSEYKKVMGFEPMLKRED</sequence>